<proteinExistence type="predicted"/>
<evidence type="ECO:0000259" key="1">
    <source>
        <dbReference type="Pfam" id="PF18765"/>
    </source>
</evidence>
<dbReference type="InterPro" id="IPR041633">
    <property type="entry name" value="Polbeta"/>
</dbReference>
<organism evidence="2 3">
    <name type="scientific">Paenibacillus zeirhizosphaerae</name>
    <dbReference type="NCBI Taxonomy" id="2987519"/>
    <lineage>
        <taxon>Bacteria</taxon>
        <taxon>Bacillati</taxon>
        <taxon>Bacillota</taxon>
        <taxon>Bacilli</taxon>
        <taxon>Bacillales</taxon>
        <taxon>Paenibacillaceae</taxon>
        <taxon>Paenibacillus</taxon>
    </lineage>
</organism>
<gene>
    <name evidence="2" type="ORF">OIN60_06000</name>
</gene>
<dbReference type="Gene3D" id="3.30.460.10">
    <property type="entry name" value="Beta Polymerase, domain 2"/>
    <property type="match status" value="1"/>
</dbReference>
<dbReference type="RefSeq" id="WP_305753938.1">
    <property type="nucleotide sequence ID" value="NZ_JAPCKK010000011.1"/>
</dbReference>
<accession>A0ABT9FNW1</accession>
<name>A0ABT9FNW1_9BACL</name>
<dbReference type="InterPro" id="IPR043519">
    <property type="entry name" value="NT_sf"/>
</dbReference>
<sequence length="113" mass="12883">MPDRGLEPGQKSAITDYLSERFNAHTVILFGSAAREEMRQDSDVDIAFLSDIPAPSAYELFMASSELADLVKRDVDLIFFLKPPLFSRLRSLEQARYCMICSLMHVRWHLCGL</sequence>
<dbReference type="Pfam" id="PF18765">
    <property type="entry name" value="Polbeta"/>
    <property type="match status" value="1"/>
</dbReference>
<evidence type="ECO:0000313" key="3">
    <source>
        <dbReference type="Proteomes" id="UP001241848"/>
    </source>
</evidence>
<evidence type="ECO:0000313" key="2">
    <source>
        <dbReference type="EMBL" id="MDP4096320.1"/>
    </source>
</evidence>
<protein>
    <submittedName>
        <fullName evidence="2">Nucleotidyltransferase domain-containing protein</fullName>
    </submittedName>
</protein>
<dbReference type="NCBIfam" id="NF047752">
    <property type="entry name" value="MntA_antitoxin"/>
    <property type="match status" value="1"/>
</dbReference>
<dbReference type="CDD" id="cd05403">
    <property type="entry name" value="NT_KNTase_like"/>
    <property type="match status" value="1"/>
</dbReference>
<dbReference type="SUPFAM" id="SSF81301">
    <property type="entry name" value="Nucleotidyltransferase"/>
    <property type="match status" value="1"/>
</dbReference>
<reference evidence="2 3" key="1">
    <citation type="submission" date="2022-10" db="EMBL/GenBank/DDBJ databases">
        <title>Paenibacillus description and whole genome data of maize root bacterial community.</title>
        <authorList>
            <person name="Marton D."/>
            <person name="Farkas M."/>
            <person name="Cserhati M."/>
        </authorList>
    </citation>
    <scope>NUCLEOTIDE SEQUENCE [LARGE SCALE GENOMIC DNA]</scope>
    <source>
        <strain evidence="2 3">P96</strain>
    </source>
</reference>
<keyword evidence="3" id="KW-1185">Reference proteome</keyword>
<dbReference type="Proteomes" id="UP001241848">
    <property type="component" value="Unassembled WGS sequence"/>
</dbReference>
<dbReference type="EMBL" id="JAPCKK010000011">
    <property type="protein sequence ID" value="MDP4096320.1"/>
    <property type="molecule type" value="Genomic_DNA"/>
</dbReference>
<feature type="domain" description="Polymerase beta nucleotidyltransferase" evidence="1">
    <location>
        <begin position="14"/>
        <end position="83"/>
    </location>
</feature>
<comment type="caution">
    <text evidence="2">The sequence shown here is derived from an EMBL/GenBank/DDBJ whole genome shotgun (WGS) entry which is preliminary data.</text>
</comment>